<dbReference type="FunFam" id="3.40.50.2300:FF:000001">
    <property type="entry name" value="DNA-binding response regulator PhoB"/>
    <property type="match status" value="1"/>
</dbReference>
<evidence type="ECO:0000256" key="7">
    <source>
        <dbReference type="ARBA" id="ARBA00023125"/>
    </source>
</evidence>
<dbReference type="Proteomes" id="UP000682811">
    <property type="component" value="Unassembled WGS sequence"/>
</dbReference>
<dbReference type="GO" id="GO:0000976">
    <property type="term" value="F:transcription cis-regulatory region binding"/>
    <property type="evidence" value="ECO:0007669"/>
    <property type="project" value="TreeGrafter"/>
</dbReference>
<dbReference type="PROSITE" id="PS51755">
    <property type="entry name" value="OMPR_PHOB"/>
    <property type="match status" value="1"/>
</dbReference>
<sequence length="227" mass="26649">MVKVMVVDDDVLIRELVGLVLRDEGMDVIEKTNGFDAWNYYMNNPIDIIVLDIMMPRMDGWELCRKLREDGDKPVLMLTAKKEPPDKMKGFQLGTDDYLVKPFDPMELVMRVKALLKRYRIATSHIVKLGRVTLDKSSYQVRLSDTGAEWVLPLKEFELLYKLASYPGQIFTRDLLIRDIWGYAYDGDERTVDTHIKRLRDKFSEYDEDFRIVTMRGIGYRLEARHD</sequence>
<dbReference type="SMART" id="SM00448">
    <property type="entry name" value="REC"/>
    <property type="match status" value="1"/>
</dbReference>
<dbReference type="Gene3D" id="6.10.250.690">
    <property type="match status" value="1"/>
</dbReference>
<dbReference type="PANTHER" id="PTHR48111">
    <property type="entry name" value="REGULATOR OF RPOS"/>
    <property type="match status" value="1"/>
</dbReference>
<dbReference type="GO" id="GO:0005829">
    <property type="term" value="C:cytosol"/>
    <property type="evidence" value="ECO:0007669"/>
    <property type="project" value="TreeGrafter"/>
</dbReference>
<feature type="modified residue" description="4-aspartylphosphate" evidence="12">
    <location>
        <position position="52"/>
    </location>
</feature>
<keyword evidence="17" id="KW-1185">Reference proteome</keyword>
<dbReference type="InterPro" id="IPR001867">
    <property type="entry name" value="OmpR/PhoB-type_DNA-bd"/>
</dbReference>
<dbReference type="GO" id="GO:0000156">
    <property type="term" value="F:phosphorelay response regulator activity"/>
    <property type="evidence" value="ECO:0007669"/>
    <property type="project" value="TreeGrafter"/>
</dbReference>
<evidence type="ECO:0000256" key="10">
    <source>
        <dbReference type="ARBA" id="ARBA00037471"/>
    </source>
</evidence>
<proteinExistence type="predicted"/>
<gene>
    <name evidence="16" type="ORF">J34TS1_39630</name>
</gene>
<dbReference type="GO" id="GO:0032993">
    <property type="term" value="C:protein-DNA complex"/>
    <property type="evidence" value="ECO:0007669"/>
    <property type="project" value="TreeGrafter"/>
</dbReference>
<evidence type="ECO:0000313" key="17">
    <source>
        <dbReference type="Proteomes" id="UP000682811"/>
    </source>
</evidence>
<comment type="caution">
    <text evidence="16">The sequence shown here is derived from an EMBL/GenBank/DDBJ whole genome shotgun (WGS) entry which is preliminary data.</text>
</comment>
<keyword evidence="8" id="KW-0010">Activator</keyword>
<accession>A0A920CU80</accession>
<keyword evidence="3 12" id="KW-0597">Phosphoprotein</keyword>
<evidence type="ECO:0000256" key="5">
    <source>
        <dbReference type="ARBA" id="ARBA00023015"/>
    </source>
</evidence>
<feature type="domain" description="Response regulatory" evidence="14">
    <location>
        <begin position="3"/>
        <end position="116"/>
    </location>
</feature>
<dbReference type="Pfam" id="PF00486">
    <property type="entry name" value="Trans_reg_C"/>
    <property type="match status" value="1"/>
</dbReference>
<dbReference type="InterPro" id="IPR039420">
    <property type="entry name" value="WalR-like"/>
</dbReference>
<keyword evidence="2" id="KW-0963">Cytoplasm</keyword>
<dbReference type="EMBL" id="BORT01000019">
    <property type="protein sequence ID" value="GIO49198.1"/>
    <property type="molecule type" value="Genomic_DNA"/>
</dbReference>
<evidence type="ECO:0000256" key="6">
    <source>
        <dbReference type="ARBA" id="ARBA00023026"/>
    </source>
</evidence>
<dbReference type="Gene3D" id="3.40.50.2300">
    <property type="match status" value="1"/>
</dbReference>
<evidence type="ECO:0000256" key="4">
    <source>
        <dbReference type="ARBA" id="ARBA00023012"/>
    </source>
</evidence>
<evidence type="ECO:0000256" key="2">
    <source>
        <dbReference type="ARBA" id="ARBA00022490"/>
    </source>
</evidence>
<dbReference type="SUPFAM" id="SSF46894">
    <property type="entry name" value="C-terminal effector domain of the bipartite response regulators"/>
    <property type="match status" value="1"/>
</dbReference>
<keyword evidence="5" id="KW-0805">Transcription regulation</keyword>
<evidence type="ECO:0000256" key="12">
    <source>
        <dbReference type="PROSITE-ProRule" id="PRU00169"/>
    </source>
</evidence>
<dbReference type="InterPro" id="IPR036388">
    <property type="entry name" value="WH-like_DNA-bd_sf"/>
</dbReference>
<keyword evidence="6" id="KW-0843">Virulence</keyword>
<feature type="domain" description="OmpR/PhoB-type" evidence="15">
    <location>
        <begin position="124"/>
        <end position="224"/>
    </location>
</feature>
<dbReference type="InterPro" id="IPR016032">
    <property type="entry name" value="Sig_transdc_resp-reg_C-effctor"/>
</dbReference>
<evidence type="ECO:0000256" key="1">
    <source>
        <dbReference type="ARBA" id="ARBA00004496"/>
    </source>
</evidence>
<dbReference type="GO" id="GO:0006355">
    <property type="term" value="P:regulation of DNA-templated transcription"/>
    <property type="evidence" value="ECO:0007669"/>
    <property type="project" value="InterPro"/>
</dbReference>
<dbReference type="CDD" id="cd17574">
    <property type="entry name" value="REC_OmpR"/>
    <property type="match status" value="1"/>
</dbReference>
<evidence type="ECO:0000256" key="13">
    <source>
        <dbReference type="PROSITE-ProRule" id="PRU01091"/>
    </source>
</evidence>
<keyword evidence="9" id="KW-0804">Transcription</keyword>
<evidence type="ECO:0000256" key="11">
    <source>
        <dbReference type="ARBA" id="ARBA00039976"/>
    </source>
</evidence>
<evidence type="ECO:0000256" key="9">
    <source>
        <dbReference type="ARBA" id="ARBA00023163"/>
    </source>
</evidence>
<dbReference type="PANTHER" id="PTHR48111:SF49">
    <property type="entry name" value="HEME RESPONSE REGULATOR HSSR"/>
    <property type="match status" value="1"/>
</dbReference>
<dbReference type="AlphaFoldDB" id="A0A920CU80"/>
<evidence type="ECO:0000259" key="15">
    <source>
        <dbReference type="PROSITE" id="PS51755"/>
    </source>
</evidence>
<comment type="function">
    <text evidence="10">Member of the two-component regulatory system HssS/HssR involved in intracellular heme homeostasis and tempering of staphylococcal virulence. Phosphorylated HssR binds to a direct repeat sequence within hrtAB promoter and activates the expression of hrtAB, an efflux pump, in response to extracellular heme, hemin, hemoglobin or blood.</text>
</comment>
<feature type="DNA-binding region" description="OmpR/PhoB-type" evidence="13">
    <location>
        <begin position="124"/>
        <end position="224"/>
    </location>
</feature>
<comment type="subcellular location">
    <subcellularLocation>
        <location evidence="1">Cytoplasm</location>
    </subcellularLocation>
</comment>
<evidence type="ECO:0000256" key="8">
    <source>
        <dbReference type="ARBA" id="ARBA00023159"/>
    </source>
</evidence>
<organism evidence="16 17">
    <name type="scientific">Paenibacillus azoreducens</name>
    <dbReference type="NCBI Taxonomy" id="116718"/>
    <lineage>
        <taxon>Bacteria</taxon>
        <taxon>Bacillati</taxon>
        <taxon>Bacillota</taxon>
        <taxon>Bacilli</taxon>
        <taxon>Bacillales</taxon>
        <taxon>Paenibacillaceae</taxon>
        <taxon>Paenibacillus</taxon>
    </lineage>
</organism>
<name>A0A920CU80_9BACL</name>
<dbReference type="SMART" id="SM00862">
    <property type="entry name" value="Trans_reg_C"/>
    <property type="match status" value="1"/>
</dbReference>
<evidence type="ECO:0000313" key="16">
    <source>
        <dbReference type="EMBL" id="GIO49198.1"/>
    </source>
</evidence>
<dbReference type="InterPro" id="IPR011006">
    <property type="entry name" value="CheY-like_superfamily"/>
</dbReference>
<dbReference type="RefSeq" id="WP_212979743.1">
    <property type="nucleotide sequence ID" value="NZ_AP025343.1"/>
</dbReference>
<evidence type="ECO:0000256" key="3">
    <source>
        <dbReference type="ARBA" id="ARBA00022553"/>
    </source>
</evidence>
<protein>
    <recommendedName>
        <fullName evidence="11">Heme response regulator HssR</fullName>
    </recommendedName>
</protein>
<dbReference type="Pfam" id="PF00072">
    <property type="entry name" value="Response_reg"/>
    <property type="match status" value="1"/>
</dbReference>
<dbReference type="PROSITE" id="PS50110">
    <property type="entry name" value="RESPONSE_REGULATORY"/>
    <property type="match status" value="1"/>
</dbReference>
<dbReference type="Gene3D" id="1.10.10.10">
    <property type="entry name" value="Winged helix-like DNA-binding domain superfamily/Winged helix DNA-binding domain"/>
    <property type="match status" value="1"/>
</dbReference>
<evidence type="ECO:0000259" key="14">
    <source>
        <dbReference type="PROSITE" id="PS50110"/>
    </source>
</evidence>
<keyword evidence="7 13" id="KW-0238">DNA-binding</keyword>
<dbReference type="InterPro" id="IPR001789">
    <property type="entry name" value="Sig_transdc_resp-reg_receiver"/>
</dbReference>
<dbReference type="SUPFAM" id="SSF52172">
    <property type="entry name" value="CheY-like"/>
    <property type="match status" value="1"/>
</dbReference>
<reference evidence="16 17" key="1">
    <citation type="submission" date="2021-03" db="EMBL/GenBank/DDBJ databases">
        <title>Antimicrobial resistance genes in bacteria isolated from Japanese honey, and their potential for conferring macrolide and lincosamide resistance in the American foulbrood pathogen Paenibacillus larvae.</title>
        <authorList>
            <person name="Okamoto M."/>
            <person name="Kumagai M."/>
            <person name="Kanamori H."/>
            <person name="Takamatsu D."/>
        </authorList>
    </citation>
    <scope>NUCLEOTIDE SEQUENCE [LARGE SCALE GENOMIC DNA]</scope>
    <source>
        <strain evidence="16 17">J34TS1</strain>
    </source>
</reference>
<keyword evidence="4" id="KW-0902">Two-component regulatory system</keyword>
<dbReference type="CDD" id="cd00383">
    <property type="entry name" value="trans_reg_C"/>
    <property type="match status" value="1"/>
</dbReference>